<dbReference type="InterPro" id="IPR035396">
    <property type="entry name" value="Bac_rhamnosid6H"/>
</dbReference>
<evidence type="ECO:0000256" key="1">
    <source>
        <dbReference type="ARBA" id="ARBA00001445"/>
    </source>
</evidence>
<evidence type="ECO:0000259" key="6">
    <source>
        <dbReference type="Pfam" id="PF17389"/>
    </source>
</evidence>
<dbReference type="Pfam" id="PF05592">
    <property type="entry name" value="Bac_rhamnosid"/>
    <property type="match status" value="1"/>
</dbReference>
<dbReference type="InterPro" id="IPR035398">
    <property type="entry name" value="Bac_rhamnosid_C"/>
</dbReference>
<dbReference type="InterPro" id="IPR013783">
    <property type="entry name" value="Ig-like_fold"/>
</dbReference>
<dbReference type="GO" id="GO:0030596">
    <property type="term" value="F:alpha-L-rhamnosidase activity"/>
    <property type="evidence" value="ECO:0007669"/>
    <property type="project" value="UniProtKB-EC"/>
</dbReference>
<dbReference type="Pfam" id="PF25788">
    <property type="entry name" value="Ig_Rha78A_N"/>
    <property type="match status" value="1"/>
</dbReference>
<comment type="catalytic activity">
    <reaction evidence="1">
        <text>Hydrolysis of terminal non-reducing alpha-L-rhamnose residues in alpha-L-rhamnosides.</text>
        <dbReference type="EC" id="3.2.1.40"/>
    </reaction>
</comment>
<evidence type="ECO:0000313" key="9">
    <source>
        <dbReference type="Proteomes" id="UP000318380"/>
    </source>
</evidence>
<dbReference type="Proteomes" id="UP000318380">
    <property type="component" value="Unassembled WGS sequence"/>
</dbReference>
<evidence type="ECO:0000259" key="5">
    <source>
        <dbReference type="Pfam" id="PF08531"/>
    </source>
</evidence>
<dbReference type="GO" id="GO:0005975">
    <property type="term" value="P:carbohydrate metabolic process"/>
    <property type="evidence" value="ECO:0007669"/>
    <property type="project" value="InterPro"/>
</dbReference>
<dbReference type="PANTHER" id="PTHR33307:SF6">
    <property type="entry name" value="ALPHA-RHAMNOSIDASE (EUROFUNG)-RELATED"/>
    <property type="match status" value="1"/>
</dbReference>
<dbReference type="Pfam" id="PF17390">
    <property type="entry name" value="Bac_rhamnosid_C"/>
    <property type="match status" value="1"/>
</dbReference>
<evidence type="ECO:0000259" key="4">
    <source>
        <dbReference type="Pfam" id="PF05592"/>
    </source>
</evidence>
<dbReference type="InterPro" id="IPR013737">
    <property type="entry name" value="Bac_rhamnosid_N"/>
</dbReference>
<feature type="domain" description="Alpha-L-rhamnosidase C-terminal" evidence="7">
    <location>
        <begin position="764"/>
        <end position="837"/>
    </location>
</feature>
<gene>
    <name evidence="8" type="ORF">FB561_5423</name>
</gene>
<dbReference type="Gene3D" id="1.50.10.10">
    <property type="match status" value="1"/>
</dbReference>
<accession>A0A561BZK3</accession>
<reference evidence="8 9" key="1">
    <citation type="submission" date="2019-06" db="EMBL/GenBank/DDBJ databases">
        <title>Sequencing the genomes of 1000 actinobacteria strains.</title>
        <authorList>
            <person name="Klenk H.-P."/>
        </authorList>
    </citation>
    <scope>NUCLEOTIDE SEQUENCE [LARGE SCALE GENOMIC DNA]</scope>
    <source>
        <strain evidence="8 9">DSM 24683</strain>
    </source>
</reference>
<dbReference type="PANTHER" id="PTHR33307">
    <property type="entry name" value="ALPHA-RHAMNOSIDASE (EUROFUNG)"/>
    <property type="match status" value="1"/>
</dbReference>
<dbReference type="InterPro" id="IPR008928">
    <property type="entry name" value="6-hairpin_glycosidase_sf"/>
</dbReference>
<name>A0A561BZK3_9ACTN</name>
<feature type="domain" description="Bacterial alpha-L-rhamnosidase N-terminal" evidence="5">
    <location>
        <begin position="144"/>
        <end position="303"/>
    </location>
</feature>
<sequence>MTPLSAPSTVRFEHRTDAGPVLGLGTGSPRLSWQVPAADPGYTQAAYQVEIARDDADVVIHTVESADQVLVPWPGDPLASRESAQVRIRVRGTGDWSGWSEPATVEVGLLNSADWTARFVSPSEAGAIGAPAPLVAGVTELPGDVVRARLYVTAYGVYVPELNGQRVGTDELAPGWTAYQFRHRYQTYDVTDLVVPGENRLEFLLGNGWYRGRLGFQDQSAVYGDRLAVLAQLEVTTADGETQVFGSGDGWTVRESAIVADDLYDGQRTDLRRSPDSVTGVDVLDADLGLLVAPDGPPVRITQVLPPVSISTSPAGKTLIDFGQNLVGRVRLTVRGGAEGDEIVVRHAEVLENGELGVRPLRTAKATDSYVLAGPDEVTLDSALTFHGFRYAEVTGVADLRAEDLEAVVVGSDLARTGWFESSDELLDRFHENVVWGMRGNFLDVPTDCPQRDERLGWTGDIQVFSPTASFLFDTAGFLTNWLADLAAEQHKNGAVPYVIPDVLRDADPATAAWGDAATLVPWVLYERFGDLDLLARQLPSMRAWVDRMRDLAGDNLLWSGGFQFGDWLDPTAPPENAFRAKADADVVATAHLARSAEVVGQAAALVGDTDLAAEYSDLAARVRAAFAAEYATEGGRVLSDAPTAYALALQWALLPGEEQRRRAGQRLADLVRISGFRISTGFVGTPLMTDALTDAGETGLAYRLLLQTGCPSWLYSVTMGATTVWERYDSMLPDGSINPGEMTSFNHYALGAVADWLHRRVAGLAAAEPGYRKLTINPVPDSRLTRAAARHLTPYGEAAVAWERADGRLRLSVTVPVGATATVHVPGQAEPVEVAHGSHEWTADDPFAGVAELPAEPTIRQFMDHEASWNAIAAVAVDAGIADTDAQLAGRLERYLDAPAPRLADVAGGGFSPAAEALRAELGRLLGITLDTPTSRH</sequence>
<dbReference type="Pfam" id="PF08531">
    <property type="entry name" value="Bac_rhamnosid_N"/>
    <property type="match status" value="1"/>
</dbReference>
<dbReference type="OrthoDB" id="9761045at2"/>
<evidence type="ECO:0000256" key="3">
    <source>
        <dbReference type="ARBA" id="ARBA00022801"/>
    </source>
</evidence>
<keyword evidence="3" id="KW-0378">Hydrolase</keyword>
<dbReference type="Gene3D" id="2.60.120.260">
    <property type="entry name" value="Galactose-binding domain-like"/>
    <property type="match status" value="2"/>
</dbReference>
<dbReference type="PIRSF" id="PIRSF010631">
    <property type="entry name" value="A-rhamnsds"/>
    <property type="match status" value="1"/>
</dbReference>
<feature type="domain" description="Alpha-L-rhamnosidase six-hairpin glycosidase" evidence="6">
    <location>
        <begin position="416"/>
        <end position="762"/>
    </location>
</feature>
<evidence type="ECO:0000313" key="8">
    <source>
        <dbReference type="EMBL" id="TWD84248.1"/>
    </source>
</evidence>
<dbReference type="Gene3D" id="2.60.40.10">
    <property type="entry name" value="Immunoglobulins"/>
    <property type="match status" value="1"/>
</dbReference>
<dbReference type="EMBL" id="VIVK01000001">
    <property type="protein sequence ID" value="TWD84248.1"/>
    <property type="molecule type" value="Genomic_DNA"/>
</dbReference>
<dbReference type="AlphaFoldDB" id="A0A561BZK3"/>
<protein>
    <recommendedName>
        <fullName evidence="2">alpha-L-rhamnosidase</fullName>
        <ecNumber evidence="2">3.2.1.40</ecNumber>
    </recommendedName>
</protein>
<feature type="domain" description="Alpha-L-rhamnosidase concanavalin-like" evidence="4">
    <location>
        <begin position="313"/>
        <end position="410"/>
    </location>
</feature>
<dbReference type="InterPro" id="IPR012341">
    <property type="entry name" value="6hp_glycosidase-like_sf"/>
</dbReference>
<dbReference type="Pfam" id="PF17389">
    <property type="entry name" value="Bac_rhamnosid6H"/>
    <property type="match status" value="1"/>
</dbReference>
<comment type="caution">
    <text evidence="8">The sequence shown here is derived from an EMBL/GenBank/DDBJ whole genome shotgun (WGS) entry which is preliminary data.</text>
</comment>
<evidence type="ECO:0000259" key="7">
    <source>
        <dbReference type="Pfam" id="PF17390"/>
    </source>
</evidence>
<keyword evidence="9" id="KW-1185">Reference proteome</keyword>
<dbReference type="RefSeq" id="WP_145811383.1">
    <property type="nucleotide sequence ID" value="NZ_VIVK01000001.1"/>
</dbReference>
<dbReference type="InterPro" id="IPR008902">
    <property type="entry name" value="Rhamnosid_concanavalin"/>
</dbReference>
<dbReference type="InterPro" id="IPR016007">
    <property type="entry name" value="Alpha_rhamnosid"/>
</dbReference>
<evidence type="ECO:0000256" key="2">
    <source>
        <dbReference type="ARBA" id="ARBA00012652"/>
    </source>
</evidence>
<proteinExistence type="predicted"/>
<dbReference type="EC" id="3.2.1.40" evidence="2"/>
<dbReference type="SUPFAM" id="SSF48208">
    <property type="entry name" value="Six-hairpin glycosidases"/>
    <property type="match status" value="1"/>
</dbReference>
<dbReference type="Gene3D" id="2.60.420.10">
    <property type="entry name" value="Maltose phosphorylase, domain 3"/>
    <property type="match status" value="1"/>
</dbReference>
<organism evidence="8 9">
    <name type="scientific">Kribbella amoyensis</name>
    <dbReference type="NCBI Taxonomy" id="996641"/>
    <lineage>
        <taxon>Bacteria</taxon>
        <taxon>Bacillati</taxon>
        <taxon>Actinomycetota</taxon>
        <taxon>Actinomycetes</taxon>
        <taxon>Propionibacteriales</taxon>
        <taxon>Kribbellaceae</taxon>
        <taxon>Kribbella</taxon>
    </lineage>
</organism>